<dbReference type="OrthoDB" id="10041966at2759"/>
<accession>A0A7R8D2H3</accession>
<dbReference type="InterPro" id="IPR027417">
    <property type="entry name" value="P-loop_NTPase"/>
</dbReference>
<dbReference type="Gene3D" id="3.40.50.300">
    <property type="entry name" value="P-loop containing nucleotide triphosphate hydrolases"/>
    <property type="match status" value="1"/>
</dbReference>
<proteinExistence type="predicted"/>
<evidence type="ECO:0000313" key="1">
    <source>
        <dbReference type="EMBL" id="CAF2957019.1"/>
    </source>
</evidence>
<dbReference type="GO" id="GO:0050262">
    <property type="term" value="F:ribosylnicotinamide kinase activity"/>
    <property type="evidence" value="ECO:0007669"/>
    <property type="project" value="UniProtKB-EC"/>
</dbReference>
<dbReference type="AlphaFoldDB" id="A0A7R8D2H3"/>
<dbReference type="Proteomes" id="UP000675881">
    <property type="component" value="Chromosome 5"/>
</dbReference>
<sequence>MVRGILIGKRTRIYSQDDYYYKEDDLRHQKCPQFNNYINWEVKSAFDIRALNDDLKHRSLESFNILEGITIFDDPLTESLCDIRFFIKLEYDLCKERRSRKSYYPFEPDPPGYFDSVVWPYHEEYKGRIIQREGYYLLDGEESISTNLGIILDHLKATTQEAFTEFVMEDGNNTLFLLHRLQELKSWQKEQEMKLNEEKKSGAHFDEEVHNHDYESSIISSMSSEEDEEEDDTTIEQELPYVQEAHDEKPIVVHKTFEQLLEEELRKDPFSLEKASVTPENTVQHVFLRKEQELNEEGEISIHESVEIIRPAHEVSVIHNDNNDEITDLCDSVELSFMQKIKTLQKQEQDELAAFEILEEAAVDISFSSNSSVVRKLIKSASSKTSLTSTPKRINSNESRNTYILANDINESLSQDSSLNEESDNTLTHKAEDRELRNISNTFSSKDDENNLPFDCETPNILSFINNDSNKKDRNSPLSRAKLTFGTDRTGKQR</sequence>
<name>A0A7R8D2H3_LEPSM</name>
<organism evidence="1 2">
    <name type="scientific">Lepeophtheirus salmonis</name>
    <name type="common">Salmon louse</name>
    <name type="synonym">Caligus salmonis</name>
    <dbReference type="NCBI Taxonomy" id="72036"/>
    <lineage>
        <taxon>Eukaryota</taxon>
        <taxon>Metazoa</taxon>
        <taxon>Ecdysozoa</taxon>
        <taxon>Arthropoda</taxon>
        <taxon>Crustacea</taxon>
        <taxon>Multicrustacea</taxon>
        <taxon>Hexanauplia</taxon>
        <taxon>Copepoda</taxon>
        <taxon>Siphonostomatoida</taxon>
        <taxon>Caligidae</taxon>
        <taxon>Lepeophtheirus</taxon>
    </lineage>
</organism>
<keyword evidence="2" id="KW-1185">Reference proteome</keyword>
<protein>
    <submittedName>
        <fullName evidence="1">NRK1_2</fullName>
        <ecNumber evidence="1">2.7.1.173</ecNumber>
        <ecNumber evidence="1">2.7.1.22</ecNumber>
    </submittedName>
</protein>
<gene>
    <name evidence="1" type="ORF">LSAA_9640</name>
</gene>
<evidence type="ECO:0000313" key="2">
    <source>
        <dbReference type="Proteomes" id="UP000675881"/>
    </source>
</evidence>
<dbReference type="EMBL" id="HG994584">
    <property type="protein sequence ID" value="CAF2957019.1"/>
    <property type="molecule type" value="Genomic_DNA"/>
</dbReference>
<reference evidence="1" key="1">
    <citation type="submission" date="2021-02" db="EMBL/GenBank/DDBJ databases">
        <authorList>
            <person name="Bekaert M."/>
        </authorList>
    </citation>
    <scope>NUCLEOTIDE SEQUENCE</scope>
    <source>
        <strain evidence="1">IoA-00</strain>
    </source>
</reference>
<keyword evidence="1" id="KW-0808">Transferase</keyword>
<dbReference type="EC" id="2.7.1.22" evidence="1"/>
<dbReference type="EC" id="2.7.1.173" evidence="1"/>